<dbReference type="VEuPathDB" id="VectorBase:SSCA010486"/>
<dbReference type="Proteomes" id="UP000616769">
    <property type="component" value="Unassembled WGS sequence"/>
</dbReference>
<dbReference type="AlphaFoldDB" id="A0A132A9P5"/>
<evidence type="ECO:0000313" key="2">
    <source>
        <dbReference type="EMBL" id="KPM07673.1"/>
    </source>
</evidence>
<sequence>MNIFRRLTSFASNAWNDLTDSSGSRILDDEFDNQNLDEDFVRRKYSSLPFLRKKRVNHFENQNIHCVDDPRSPTNDFIRTPILIESFRPEQVLSPFNVKDMLETIESAIECTESVCQAETPELGIECTEETLAKIEAPDVAINKSNDVEKIEETQKEVELLKIDDICDWNNVVYNEKSLTESLIVELSSTEYNSSDSKSSEEKLNDENNCKIVGYTVKNAEKSTGNFAFSTPKKNSLDSVHCGKTNRTPLMTISNSPHTNKMNFNSSDKKQIRKIKSAKPKRFHNSNRKLPKTPLTPMNAFHNHPKQQNLIDFDKENF</sequence>
<comment type="caution">
    <text evidence="2">The sequence shown here is derived from an EMBL/GenBank/DDBJ whole genome shotgun (WGS) entry which is preliminary data.</text>
</comment>
<accession>A0A132A9P5</accession>
<dbReference type="OrthoDB" id="6337960at2759"/>
<gene>
    <name evidence="2" type="ORF">QR98_0061720</name>
</gene>
<reference evidence="2 3" key="1">
    <citation type="journal article" date="2015" name="Parasit. Vectors">
        <title>Draft genome of the scabies mite.</title>
        <authorList>
            <person name="Rider S.D.Jr."/>
            <person name="Morgan M.S."/>
            <person name="Arlian L.G."/>
        </authorList>
    </citation>
    <scope>NUCLEOTIDE SEQUENCE [LARGE SCALE GENOMIC DNA]</scope>
    <source>
        <strain evidence="2">Arlian Lab</strain>
    </source>
</reference>
<feature type="region of interest" description="Disordered" evidence="1">
    <location>
        <begin position="248"/>
        <end position="303"/>
    </location>
</feature>
<proteinExistence type="predicted"/>
<organism evidence="2 3">
    <name type="scientific">Sarcoptes scabiei</name>
    <name type="common">Itch mite</name>
    <name type="synonym">Acarus scabiei</name>
    <dbReference type="NCBI Taxonomy" id="52283"/>
    <lineage>
        <taxon>Eukaryota</taxon>
        <taxon>Metazoa</taxon>
        <taxon>Ecdysozoa</taxon>
        <taxon>Arthropoda</taxon>
        <taxon>Chelicerata</taxon>
        <taxon>Arachnida</taxon>
        <taxon>Acari</taxon>
        <taxon>Acariformes</taxon>
        <taxon>Sarcoptiformes</taxon>
        <taxon>Astigmata</taxon>
        <taxon>Psoroptidia</taxon>
        <taxon>Sarcoptoidea</taxon>
        <taxon>Sarcoptidae</taxon>
        <taxon>Sarcoptinae</taxon>
        <taxon>Sarcoptes</taxon>
    </lineage>
</organism>
<name>A0A132A9P5_SARSC</name>
<evidence type="ECO:0000313" key="3">
    <source>
        <dbReference type="Proteomes" id="UP000616769"/>
    </source>
</evidence>
<feature type="compositionally biased region" description="Polar residues" evidence="1">
    <location>
        <begin position="248"/>
        <end position="266"/>
    </location>
</feature>
<protein>
    <submittedName>
        <fullName evidence="2">Uncharacterized protein</fullName>
    </submittedName>
</protein>
<feature type="compositionally biased region" description="Basic residues" evidence="1">
    <location>
        <begin position="271"/>
        <end position="291"/>
    </location>
</feature>
<evidence type="ECO:0000256" key="1">
    <source>
        <dbReference type="SAM" id="MobiDB-lite"/>
    </source>
</evidence>
<dbReference type="EMBL" id="JXLN01011788">
    <property type="protein sequence ID" value="KPM07673.1"/>
    <property type="molecule type" value="Genomic_DNA"/>
</dbReference>